<dbReference type="AlphaFoldDB" id="F5YXA6"/>
<dbReference type="InterPro" id="IPR007969">
    <property type="entry name" value="DUF732"/>
</dbReference>
<sequence>MTTKPGVYPRFRVTRWGLTGVAAFAIAIGLASPTSASAGGDTKGYIKALDAAGLMSHGGSTCNIIDGICHGQFPDGPAALQTGMRVCRQVQNGQSRASIVYELSHGEGLMPSSYNAPIIYDAATKYLC</sequence>
<dbReference type="KEGG" id="mjd:JDM601_1375"/>
<keyword evidence="4" id="KW-1185">Reference proteome</keyword>
<feature type="domain" description="DUF732" evidence="2">
    <location>
        <begin position="45"/>
        <end position="128"/>
    </location>
</feature>
<dbReference type="EMBL" id="CP002329">
    <property type="protein sequence ID" value="AEF35375.1"/>
    <property type="molecule type" value="Genomic_DNA"/>
</dbReference>
<dbReference type="eggNOG" id="ENOG50325KQ">
    <property type="taxonomic scope" value="Bacteria"/>
</dbReference>
<gene>
    <name evidence="3" type="ordered locus">JDM601_1375</name>
</gene>
<keyword evidence="1" id="KW-0732">Signal</keyword>
<feature type="signal peptide" evidence="1">
    <location>
        <begin position="1"/>
        <end position="38"/>
    </location>
</feature>
<name>F5YXA6_MYCSD</name>
<dbReference type="Pfam" id="PF05305">
    <property type="entry name" value="DUF732"/>
    <property type="match status" value="1"/>
</dbReference>
<proteinExistence type="predicted"/>
<feature type="chain" id="PRO_5003335625" description="DUF732 domain-containing protein" evidence="1">
    <location>
        <begin position="39"/>
        <end position="128"/>
    </location>
</feature>
<evidence type="ECO:0000313" key="3">
    <source>
        <dbReference type="EMBL" id="AEF35375.1"/>
    </source>
</evidence>
<accession>F5YXA6</accession>
<evidence type="ECO:0000313" key="4">
    <source>
        <dbReference type="Proteomes" id="UP000009224"/>
    </source>
</evidence>
<organism evidence="3 4">
    <name type="scientific">Mycolicibacter sinensis (strain JDM601)</name>
    <name type="common">Mycobacterium sinense</name>
    <dbReference type="NCBI Taxonomy" id="875328"/>
    <lineage>
        <taxon>Bacteria</taxon>
        <taxon>Bacillati</taxon>
        <taxon>Actinomycetota</taxon>
        <taxon>Actinomycetes</taxon>
        <taxon>Mycobacteriales</taxon>
        <taxon>Mycobacteriaceae</taxon>
        <taxon>Mycolicibacter</taxon>
    </lineage>
</organism>
<dbReference type="Proteomes" id="UP000009224">
    <property type="component" value="Chromosome"/>
</dbReference>
<reference evidence="3 4" key="1">
    <citation type="journal article" date="2011" name="J. Bacteriol.">
        <title>Complete genome sequence of a novel clinical isolate, the nontuberculous Mycobacterium strain JDM601.</title>
        <authorList>
            <person name="Zhang Z.Y."/>
            <person name="Sun Z.Q."/>
            <person name="Wang Z.L."/>
            <person name="Wen Z.L."/>
            <person name="Sun Q.W."/>
            <person name="Zhu Z.Q."/>
            <person name="Song Y.Z."/>
            <person name="Zhao J.W."/>
            <person name="Wang H.H."/>
            <person name="Zhang S.L."/>
            <person name="Guo X.K."/>
        </authorList>
    </citation>
    <scope>NUCLEOTIDE SEQUENCE [LARGE SCALE GENOMIC DNA]</scope>
    <source>
        <strain evidence="3 4">JDM601</strain>
    </source>
</reference>
<protein>
    <recommendedName>
        <fullName evidence="2">DUF732 domain-containing protein</fullName>
    </recommendedName>
</protein>
<evidence type="ECO:0000256" key="1">
    <source>
        <dbReference type="SAM" id="SignalP"/>
    </source>
</evidence>
<evidence type="ECO:0000259" key="2">
    <source>
        <dbReference type="Pfam" id="PF05305"/>
    </source>
</evidence>
<dbReference type="OrthoDB" id="4641382at2"/>
<dbReference type="RefSeq" id="WP_013828311.1">
    <property type="nucleotide sequence ID" value="NC_015576.1"/>
</dbReference>
<dbReference type="HOGENOM" id="CLU_1957173_0_0_11"/>